<evidence type="ECO:0000256" key="3">
    <source>
        <dbReference type="ARBA" id="ARBA00022759"/>
    </source>
</evidence>
<dbReference type="InterPro" id="IPR003154">
    <property type="entry name" value="S1/P1nuclease"/>
</dbReference>
<dbReference type="InterPro" id="IPR008947">
    <property type="entry name" value="PLipase_C/P1_nuclease_dom_sf"/>
</dbReference>
<keyword evidence="6" id="KW-0325">Glycoprotein</keyword>
<dbReference type="Pfam" id="PF02265">
    <property type="entry name" value="S1-P1_nuclease"/>
    <property type="match status" value="1"/>
</dbReference>
<sequence length="262" mass="30129">MKHFFLLGCMLLFLTPFEGFTKMLPDWSKTGHRVVGAVAQKHLNRKARKAVEKILEGETLAEVSNYADAIKSDRNFARFSPWHYVNYPADQQYLDSEPSPEGDVVMGIEKCISILKNPNTGRDEALFYLKMLIHLVGDLHQPMHVGKLEDKGGNDIQVQWFGRGSNLHRVWDANLIDDYGMSYSELAESLPRWDRDKIKSVMDGSVYDWVEEVQEVTNRVYESAESGEKLSYRYRYVWWDTVEEQLLAGGLRLAAVLNEIYG</sequence>
<dbReference type="CDD" id="cd11010">
    <property type="entry name" value="S1-P1_nuclease"/>
    <property type="match status" value="1"/>
</dbReference>
<gene>
    <name evidence="7" type="ORF">QU605_10960</name>
</gene>
<comment type="caution">
    <text evidence="7">The sequence shown here is derived from an EMBL/GenBank/DDBJ whole genome shotgun (WGS) entry which is preliminary data.</text>
</comment>
<evidence type="ECO:0000256" key="5">
    <source>
        <dbReference type="ARBA" id="ARBA00023157"/>
    </source>
</evidence>
<keyword evidence="1" id="KW-0540">Nuclease</keyword>
<keyword evidence="4" id="KW-0378">Hydrolase</keyword>
<organism evidence="7 8">
    <name type="scientific">Robiginitalea aurantiaca</name>
    <dbReference type="NCBI Taxonomy" id="3056915"/>
    <lineage>
        <taxon>Bacteria</taxon>
        <taxon>Pseudomonadati</taxon>
        <taxon>Bacteroidota</taxon>
        <taxon>Flavobacteriia</taxon>
        <taxon>Flavobacteriales</taxon>
        <taxon>Flavobacteriaceae</taxon>
        <taxon>Robiginitalea</taxon>
    </lineage>
</organism>
<reference evidence="7" key="1">
    <citation type="submission" date="2023-06" db="EMBL/GenBank/DDBJ databases">
        <title>Robiginitalea aurantiacus sp. nov. and Algoriphagus sediminis sp. nov., isolated from coastal sediment.</title>
        <authorList>
            <person name="Zhou Z.Y."/>
            <person name="An J."/>
            <person name="Jia Y.W."/>
            <person name="Du Z.J."/>
        </authorList>
    </citation>
    <scope>NUCLEOTIDE SEQUENCE</scope>
    <source>
        <strain evidence="7">M39</strain>
    </source>
</reference>
<dbReference type="RefSeq" id="WP_289725359.1">
    <property type="nucleotide sequence ID" value="NZ_JAUDUY010000005.1"/>
</dbReference>
<evidence type="ECO:0000256" key="6">
    <source>
        <dbReference type="ARBA" id="ARBA00023180"/>
    </source>
</evidence>
<evidence type="ECO:0000256" key="4">
    <source>
        <dbReference type="ARBA" id="ARBA00022801"/>
    </source>
</evidence>
<evidence type="ECO:0000313" key="8">
    <source>
        <dbReference type="Proteomes" id="UP001174839"/>
    </source>
</evidence>
<dbReference type="PANTHER" id="PTHR33146:SF26">
    <property type="entry name" value="ENDONUCLEASE 4"/>
    <property type="match status" value="1"/>
</dbReference>
<accession>A0ABT7WGE9</accession>
<protein>
    <submittedName>
        <fullName evidence="7">S1/P1 nuclease</fullName>
    </submittedName>
</protein>
<keyword evidence="5" id="KW-1015">Disulfide bond</keyword>
<evidence type="ECO:0000256" key="1">
    <source>
        <dbReference type="ARBA" id="ARBA00022722"/>
    </source>
</evidence>
<evidence type="ECO:0000313" key="7">
    <source>
        <dbReference type="EMBL" id="MDM9631996.1"/>
    </source>
</evidence>
<name>A0ABT7WGE9_9FLAO</name>
<keyword evidence="8" id="KW-1185">Reference proteome</keyword>
<keyword evidence="3" id="KW-0255">Endonuclease</keyword>
<keyword evidence="2" id="KW-0479">Metal-binding</keyword>
<dbReference type="PANTHER" id="PTHR33146">
    <property type="entry name" value="ENDONUCLEASE 4"/>
    <property type="match status" value="1"/>
</dbReference>
<dbReference type="SUPFAM" id="SSF48537">
    <property type="entry name" value="Phospholipase C/P1 nuclease"/>
    <property type="match status" value="1"/>
</dbReference>
<dbReference type="Proteomes" id="UP001174839">
    <property type="component" value="Unassembled WGS sequence"/>
</dbReference>
<proteinExistence type="predicted"/>
<dbReference type="Gene3D" id="1.10.575.10">
    <property type="entry name" value="P1 Nuclease"/>
    <property type="match status" value="1"/>
</dbReference>
<dbReference type="EMBL" id="JAUDUY010000005">
    <property type="protein sequence ID" value="MDM9631996.1"/>
    <property type="molecule type" value="Genomic_DNA"/>
</dbReference>
<evidence type="ECO:0000256" key="2">
    <source>
        <dbReference type="ARBA" id="ARBA00022723"/>
    </source>
</evidence>